<accession>A0A377PJP7</accession>
<sequence>MLDLIDDCIACGIDSLIAKHGGPAWSEVGFTQLHEQVRAELNDEVVSIARQVEQILTTANGINKRLKGRVDISLALALSDIKSQVGNLIYRGFVTATGAARLPDVERYLHAIERRLEKLAIDPHRDRAQMLKVEQVQQAWQQMLNKLPPPRANEPEVKEIRWMIEELRVSYFGAAIGYTVPNFRKAHYAGYRSDSGLAFCCIRRLRPSLNAVTATARLSAKSRFSAAGAEL</sequence>
<protein>
    <submittedName>
        <fullName evidence="2">ATP-dependent RNA helicase HrpA</fullName>
    </submittedName>
</protein>
<dbReference type="Pfam" id="PF11898">
    <property type="entry name" value="DUF3418"/>
    <property type="match status" value="1"/>
</dbReference>
<dbReference type="GO" id="GO:0004386">
    <property type="term" value="F:helicase activity"/>
    <property type="evidence" value="ECO:0007669"/>
    <property type="project" value="UniProtKB-KW"/>
</dbReference>
<keyword evidence="2" id="KW-0378">Hydrolase</keyword>
<gene>
    <name evidence="2" type="ORF">NCTC8105_02461</name>
</gene>
<evidence type="ECO:0000259" key="1">
    <source>
        <dbReference type="Pfam" id="PF11898"/>
    </source>
</evidence>
<reference evidence="2 3" key="1">
    <citation type="submission" date="2018-06" db="EMBL/GenBank/DDBJ databases">
        <authorList>
            <consortium name="Pathogen Informatics"/>
            <person name="Doyle S."/>
        </authorList>
    </citation>
    <scope>NUCLEOTIDE SEQUENCE [LARGE SCALE GENOMIC DNA]</scope>
    <source>
        <strain evidence="2 3">NCTC8105</strain>
    </source>
</reference>
<dbReference type="EMBL" id="UGHP01000001">
    <property type="protein sequence ID" value="STQ80342.1"/>
    <property type="molecule type" value="Genomic_DNA"/>
</dbReference>
<proteinExistence type="predicted"/>
<dbReference type="Proteomes" id="UP000254821">
    <property type="component" value="Unassembled WGS sequence"/>
</dbReference>
<evidence type="ECO:0000313" key="3">
    <source>
        <dbReference type="Proteomes" id="UP000254821"/>
    </source>
</evidence>
<dbReference type="InterPro" id="IPR024590">
    <property type="entry name" value="HrpA_C"/>
</dbReference>
<feature type="domain" description="RNA helicase HrpA C-terminal" evidence="1">
    <location>
        <begin position="3"/>
        <end position="178"/>
    </location>
</feature>
<evidence type="ECO:0000313" key="2">
    <source>
        <dbReference type="EMBL" id="STQ80342.1"/>
    </source>
</evidence>
<name>A0A377PJP7_HAFAL</name>
<organism evidence="2 3">
    <name type="scientific">Hafnia alvei</name>
    <dbReference type="NCBI Taxonomy" id="569"/>
    <lineage>
        <taxon>Bacteria</taxon>
        <taxon>Pseudomonadati</taxon>
        <taxon>Pseudomonadota</taxon>
        <taxon>Gammaproteobacteria</taxon>
        <taxon>Enterobacterales</taxon>
        <taxon>Hafniaceae</taxon>
        <taxon>Hafnia</taxon>
    </lineage>
</organism>
<dbReference type="AlphaFoldDB" id="A0A377PJP7"/>
<keyword evidence="2" id="KW-0067">ATP-binding</keyword>
<keyword evidence="2" id="KW-0547">Nucleotide-binding</keyword>
<keyword evidence="2" id="KW-0347">Helicase</keyword>